<sequence length="106" mass="11008">MKRLIAVLLTAGFLAAGTLIAFAAEPPAEAKFEAKNGAVTFNHTLHTGKVADCATCHHAGVEAGACRKCHGVDAAAPSMKDVGHKACKGCHKDQNGPTKCNECHKK</sequence>
<dbReference type="Proteomes" id="UP001319827">
    <property type="component" value="Chromosome"/>
</dbReference>
<keyword evidence="5" id="KW-0408">Iron</keyword>
<evidence type="ECO:0000313" key="8">
    <source>
        <dbReference type="EMBL" id="BCR05723.1"/>
    </source>
</evidence>
<keyword evidence="4" id="KW-0249">Electron transport</keyword>
<reference evidence="8 9" key="2">
    <citation type="journal article" date="2021" name="Int. J. Syst. Evol. Microbiol.">
        <title>Isolation and Polyphasic Characterization of Desulfuromonas versatilis sp. Nov., an Electrogenic Bacteria Capable of Versatile Metabolism Isolated from a Graphene Oxide-Reducing Enrichment Culture.</title>
        <authorList>
            <person name="Xie L."/>
            <person name="Yoshida N."/>
            <person name="Ishii S."/>
            <person name="Meng L."/>
        </authorList>
    </citation>
    <scope>NUCLEOTIDE SEQUENCE [LARGE SCALE GENOMIC DNA]</scope>
    <source>
        <strain evidence="8 9">NIT-T3</strain>
    </source>
</reference>
<evidence type="ECO:0000256" key="4">
    <source>
        <dbReference type="ARBA" id="ARBA00022982"/>
    </source>
</evidence>
<keyword evidence="2" id="KW-0349">Heme</keyword>
<keyword evidence="1" id="KW-0813">Transport</keyword>
<evidence type="ECO:0000256" key="3">
    <source>
        <dbReference type="ARBA" id="ARBA00022723"/>
    </source>
</evidence>
<keyword evidence="9" id="KW-1185">Reference proteome</keyword>
<feature type="signal peptide" evidence="6">
    <location>
        <begin position="1"/>
        <end position="23"/>
    </location>
</feature>
<evidence type="ECO:0000256" key="5">
    <source>
        <dbReference type="ARBA" id="ARBA00023004"/>
    </source>
</evidence>
<dbReference type="Gene3D" id="3.90.10.10">
    <property type="entry name" value="Cytochrome C3"/>
    <property type="match status" value="1"/>
</dbReference>
<gene>
    <name evidence="8" type="primary">ppcD</name>
    <name evidence="8" type="ORF">DESUT3_27920</name>
</gene>
<dbReference type="SUPFAM" id="SSF48695">
    <property type="entry name" value="Multiheme cytochromes"/>
    <property type="match status" value="1"/>
</dbReference>
<dbReference type="Pfam" id="PF02085">
    <property type="entry name" value="Cytochrom_CIII"/>
    <property type="match status" value="1"/>
</dbReference>
<dbReference type="InterPro" id="IPR002322">
    <property type="entry name" value="Cyt_c_III"/>
</dbReference>
<proteinExistence type="predicted"/>
<dbReference type="CDD" id="cd08168">
    <property type="entry name" value="Cytochrom_C3"/>
    <property type="match status" value="1"/>
</dbReference>
<dbReference type="EMBL" id="AP024355">
    <property type="protein sequence ID" value="BCR05723.1"/>
    <property type="molecule type" value="Genomic_DNA"/>
</dbReference>
<dbReference type="RefSeq" id="WP_221249129.1">
    <property type="nucleotide sequence ID" value="NZ_AP024355.1"/>
</dbReference>
<keyword evidence="3" id="KW-0479">Metal-binding</keyword>
<feature type="chain" id="PRO_5045316565" evidence="6">
    <location>
        <begin position="24"/>
        <end position="106"/>
    </location>
</feature>
<name>A0ABM8HUR6_9BACT</name>
<protein>
    <submittedName>
        <fullName evidence="8">C-type cytochrome</fullName>
    </submittedName>
</protein>
<accession>A0ABM8HUR6</accession>
<reference evidence="8 9" key="1">
    <citation type="journal article" date="2016" name="C (Basel)">
        <title>Selective Growth of and Electricity Production by Marine Exoelectrogenic Bacteria in Self-Aggregated Hydrogel of Microbially Reduced Graphene Oxide.</title>
        <authorList>
            <person name="Yoshida N."/>
            <person name="Goto Y."/>
            <person name="Miyata Y."/>
        </authorList>
    </citation>
    <scope>NUCLEOTIDE SEQUENCE [LARGE SCALE GENOMIC DNA]</scope>
    <source>
        <strain evidence="8 9">NIT-T3</strain>
    </source>
</reference>
<dbReference type="PRINTS" id="PR00609">
    <property type="entry name" value="CYTOCHROMEC3"/>
</dbReference>
<organism evidence="8 9">
    <name type="scientific">Desulfuromonas versatilis</name>
    <dbReference type="NCBI Taxonomy" id="2802975"/>
    <lineage>
        <taxon>Bacteria</taxon>
        <taxon>Pseudomonadati</taxon>
        <taxon>Thermodesulfobacteriota</taxon>
        <taxon>Desulfuromonadia</taxon>
        <taxon>Desulfuromonadales</taxon>
        <taxon>Desulfuromonadaceae</taxon>
        <taxon>Desulfuromonas</taxon>
    </lineage>
</organism>
<evidence type="ECO:0000313" key="9">
    <source>
        <dbReference type="Proteomes" id="UP001319827"/>
    </source>
</evidence>
<feature type="domain" description="Class III cytochrome C" evidence="7">
    <location>
        <begin position="24"/>
        <end position="104"/>
    </location>
</feature>
<evidence type="ECO:0000256" key="2">
    <source>
        <dbReference type="ARBA" id="ARBA00022617"/>
    </source>
</evidence>
<dbReference type="InterPro" id="IPR036280">
    <property type="entry name" value="Multihaem_cyt_sf"/>
</dbReference>
<evidence type="ECO:0000256" key="6">
    <source>
        <dbReference type="SAM" id="SignalP"/>
    </source>
</evidence>
<evidence type="ECO:0000259" key="7">
    <source>
        <dbReference type="Pfam" id="PF02085"/>
    </source>
</evidence>
<dbReference type="InterPro" id="IPR020942">
    <property type="entry name" value="Cyt_c_III_dom"/>
</dbReference>
<keyword evidence="6" id="KW-0732">Signal</keyword>
<evidence type="ECO:0000256" key="1">
    <source>
        <dbReference type="ARBA" id="ARBA00022448"/>
    </source>
</evidence>